<evidence type="ECO:0000256" key="2">
    <source>
        <dbReference type="ARBA" id="ARBA00022519"/>
    </source>
</evidence>
<feature type="domain" description="HAMP" evidence="11">
    <location>
        <begin position="219"/>
        <end position="271"/>
    </location>
</feature>
<dbReference type="PROSITE" id="PS50111">
    <property type="entry name" value="CHEMOTAXIS_TRANSDUC_2"/>
    <property type="match status" value="1"/>
</dbReference>
<feature type="transmembrane region" description="Helical" evidence="8">
    <location>
        <begin position="200"/>
        <end position="221"/>
    </location>
</feature>
<evidence type="ECO:0000256" key="5">
    <source>
        <dbReference type="ARBA" id="ARBA00023224"/>
    </source>
</evidence>
<dbReference type="SMART" id="SM00283">
    <property type="entry name" value="MA"/>
    <property type="match status" value="1"/>
</dbReference>
<comment type="caution">
    <text evidence="12">The sequence shown here is derived from an EMBL/GenBank/DDBJ whole genome shotgun (WGS) entry which is preliminary data.</text>
</comment>
<dbReference type="PANTHER" id="PTHR32089">
    <property type="entry name" value="METHYL-ACCEPTING CHEMOTAXIS PROTEIN MCPB"/>
    <property type="match status" value="1"/>
</dbReference>
<keyword evidence="8" id="KW-0472">Membrane</keyword>
<evidence type="ECO:0000259" key="10">
    <source>
        <dbReference type="PROSITE" id="PS50192"/>
    </source>
</evidence>
<dbReference type="RefSeq" id="WP_104434422.1">
    <property type="nucleotide sequence ID" value="NZ_PTJD01000013.1"/>
</dbReference>
<keyword evidence="3 8" id="KW-0812">Transmembrane</keyword>
<keyword evidence="4 8" id="KW-1133">Transmembrane helix</keyword>
<feature type="domain" description="T-SNARE coiled-coil homology" evidence="10">
    <location>
        <begin position="435"/>
        <end position="497"/>
    </location>
</feature>
<feature type="domain" description="Methyl-accepting transducer" evidence="9">
    <location>
        <begin position="283"/>
        <end position="512"/>
    </location>
</feature>
<dbReference type="AlphaFoldDB" id="A0A2S6IEF8"/>
<evidence type="ECO:0000256" key="4">
    <source>
        <dbReference type="ARBA" id="ARBA00022989"/>
    </source>
</evidence>
<evidence type="ECO:0000256" key="3">
    <source>
        <dbReference type="ARBA" id="ARBA00022692"/>
    </source>
</evidence>
<dbReference type="InterPro" id="IPR024478">
    <property type="entry name" value="HlyB_4HB_MCP"/>
</dbReference>
<accession>A0A2S6IEF8</accession>
<dbReference type="Pfam" id="PF00672">
    <property type="entry name" value="HAMP"/>
    <property type="match status" value="1"/>
</dbReference>
<dbReference type="GO" id="GO:0007165">
    <property type="term" value="P:signal transduction"/>
    <property type="evidence" value="ECO:0007669"/>
    <property type="project" value="UniProtKB-KW"/>
</dbReference>
<dbReference type="InterPro" id="IPR004089">
    <property type="entry name" value="MCPsignal_dom"/>
</dbReference>
<sequence>MQRNALVGWIADRRVGTKIVAAIAVACAAALTVGLVGLTSLAGLKDRAQRIYADGLVAVDVLGAAETALYDGRGLLLDHAISLDEPAMKATEQQLAASDAAFDEAFAAYTATDMTGREEAVARLEEAVAEIRRVRDEEFLPASRANDLDAVRAVRDAEFLPAMQAASKATEDLMVIERSAGAQLAAEAQETYESARTTTLVVLAAGILAAVALGLFMARLITVPLAQAVRGLRALEQRDLTVTVGITSKDEIGQMAQALDAAVTGLRTTMNGLAENALSLAGASQELSAVSTQLGAGAQESSERATSASAAAEQVNAGVQTLSASSEEMGISIQEIASSAGRAAGVAQHAKSVAEGTTGQVEALGRATSEISTVVALITSIAEQTNLLALNATIEAARAGDAGKGFAVVASEVKELAQQTGRATEDITARIAALQASSTQVADAIRDIHDVITQVDSYSLTIASAVEEQSATTTEMSRHIDDAAGGSADIARTVSGVAQVAESTAEAARATNDAAGDLARLASDLSGVVGTFRY</sequence>
<keyword evidence="5 7" id="KW-0807">Transducer</keyword>
<reference evidence="12 13" key="1">
    <citation type="submission" date="2018-02" db="EMBL/GenBank/DDBJ databases">
        <title>Genomic Encyclopedia of Archaeal and Bacterial Type Strains, Phase II (KMG-II): from individual species to whole genera.</title>
        <authorList>
            <person name="Goeker M."/>
        </authorList>
    </citation>
    <scope>NUCLEOTIDE SEQUENCE [LARGE SCALE GENOMIC DNA]</scope>
    <source>
        <strain evidence="12 13">DSM 22857</strain>
    </source>
</reference>
<dbReference type="Proteomes" id="UP000239485">
    <property type="component" value="Unassembled WGS sequence"/>
</dbReference>
<dbReference type="EMBL" id="PTJD01000013">
    <property type="protein sequence ID" value="PPK92604.1"/>
    <property type="molecule type" value="Genomic_DNA"/>
</dbReference>
<gene>
    <name evidence="12" type="ORF">CLV92_11333</name>
</gene>
<evidence type="ECO:0000313" key="12">
    <source>
        <dbReference type="EMBL" id="PPK92604.1"/>
    </source>
</evidence>
<dbReference type="InterPro" id="IPR000727">
    <property type="entry name" value="T_SNARE_dom"/>
</dbReference>
<evidence type="ECO:0000256" key="1">
    <source>
        <dbReference type="ARBA" id="ARBA00004429"/>
    </source>
</evidence>
<dbReference type="GO" id="GO:0005886">
    <property type="term" value="C:plasma membrane"/>
    <property type="evidence" value="ECO:0007669"/>
    <property type="project" value="UniProtKB-SubCell"/>
</dbReference>
<comment type="subcellular location">
    <subcellularLocation>
        <location evidence="1">Cell inner membrane</location>
        <topology evidence="1">Multi-pass membrane protein</topology>
    </subcellularLocation>
</comment>
<dbReference type="SUPFAM" id="SSF58104">
    <property type="entry name" value="Methyl-accepting chemotaxis protein (MCP) signaling domain"/>
    <property type="match status" value="1"/>
</dbReference>
<dbReference type="CDD" id="cd06225">
    <property type="entry name" value="HAMP"/>
    <property type="match status" value="1"/>
</dbReference>
<dbReference type="OrthoDB" id="1115140at2"/>
<keyword evidence="13" id="KW-1185">Reference proteome</keyword>
<organism evidence="12 13">
    <name type="scientific">Kineococcus xinjiangensis</name>
    <dbReference type="NCBI Taxonomy" id="512762"/>
    <lineage>
        <taxon>Bacteria</taxon>
        <taxon>Bacillati</taxon>
        <taxon>Actinomycetota</taxon>
        <taxon>Actinomycetes</taxon>
        <taxon>Kineosporiales</taxon>
        <taxon>Kineosporiaceae</taxon>
        <taxon>Kineococcus</taxon>
    </lineage>
</organism>
<feature type="transmembrane region" description="Helical" evidence="8">
    <location>
        <begin position="20"/>
        <end position="44"/>
    </location>
</feature>
<dbReference type="Gene3D" id="1.10.287.950">
    <property type="entry name" value="Methyl-accepting chemotaxis protein"/>
    <property type="match status" value="1"/>
</dbReference>
<dbReference type="Pfam" id="PF12729">
    <property type="entry name" value="4HB_MCP_1"/>
    <property type="match status" value="1"/>
</dbReference>
<keyword evidence="2" id="KW-1003">Cell membrane</keyword>
<keyword evidence="2" id="KW-0997">Cell inner membrane</keyword>
<dbReference type="Pfam" id="PF00015">
    <property type="entry name" value="MCPsignal"/>
    <property type="match status" value="1"/>
</dbReference>
<evidence type="ECO:0000313" key="13">
    <source>
        <dbReference type="Proteomes" id="UP000239485"/>
    </source>
</evidence>
<evidence type="ECO:0000256" key="6">
    <source>
        <dbReference type="ARBA" id="ARBA00029447"/>
    </source>
</evidence>
<comment type="similarity">
    <text evidence="6">Belongs to the methyl-accepting chemotaxis (MCP) protein family.</text>
</comment>
<dbReference type="PANTHER" id="PTHR32089:SF112">
    <property type="entry name" value="LYSOZYME-LIKE PROTEIN-RELATED"/>
    <property type="match status" value="1"/>
</dbReference>
<proteinExistence type="inferred from homology"/>
<evidence type="ECO:0000256" key="8">
    <source>
        <dbReference type="SAM" id="Phobius"/>
    </source>
</evidence>
<dbReference type="SMART" id="SM00304">
    <property type="entry name" value="HAMP"/>
    <property type="match status" value="1"/>
</dbReference>
<name>A0A2S6IEF8_9ACTN</name>
<dbReference type="PROSITE" id="PS50885">
    <property type="entry name" value="HAMP"/>
    <property type="match status" value="1"/>
</dbReference>
<evidence type="ECO:0000256" key="7">
    <source>
        <dbReference type="PROSITE-ProRule" id="PRU00284"/>
    </source>
</evidence>
<evidence type="ECO:0000259" key="9">
    <source>
        <dbReference type="PROSITE" id="PS50111"/>
    </source>
</evidence>
<dbReference type="InterPro" id="IPR003660">
    <property type="entry name" value="HAMP_dom"/>
</dbReference>
<evidence type="ECO:0000259" key="11">
    <source>
        <dbReference type="PROSITE" id="PS50885"/>
    </source>
</evidence>
<protein>
    <submittedName>
        <fullName evidence="12">Methyl-accepting chemotaxis protein</fullName>
    </submittedName>
</protein>
<dbReference type="PROSITE" id="PS50192">
    <property type="entry name" value="T_SNARE"/>
    <property type="match status" value="1"/>
</dbReference>